<feature type="domain" description="Protein kinase" evidence="34">
    <location>
        <begin position="565"/>
        <end position="840"/>
    </location>
</feature>
<dbReference type="InterPro" id="IPR004467">
    <property type="entry name" value="Or_phspho_trans_dom"/>
</dbReference>
<keyword evidence="22" id="KW-0067">ATP-binding</keyword>
<keyword evidence="17" id="KW-0547">Nucleotide-binding</keyword>
<dbReference type="GO" id="GO:0005524">
    <property type="term" value="F:ATP binding"/>
    <property type="evidence" value="ECO:0007669"/>
    <property type="project" value="UniProtKB-KW"/>
</dbReference>
<dbReference type="Pfam" id="PF00069">
    <property type="entry name" value="Pkinase"/>
    <property type="match status" value="1"/>
</dbReference>
<comment type="similarity">
    <text evidence="5">In the N-terminal section; belongs to the purine/pyrimidine phosphoribosyltransferase family.</text>
</comment>
<evidence type="ECO:0000256" key="24">
    <source>
        <dbReference type="ARBA" id="ARBA00022989"/>
    </source>
</evidence>
<evidence type="ECO:0000256" key="13">
    <source>
        <dbReference type="ARBA" id="ARBA00022676"/>
    </source>
</evidence>
<feature type="compositionally biased region" description="Acidic residues" evidence="32">
    <location>
        <begin position="443"/>
        <end position="454"/>
    </location>
</feature>
<dbReference type="InterPro" id="IPR018391">
    <property type="entry name" value="PQQ_b-propeller_rpt"/>
</dbReference>
<dbReference type="InterPro" id="IPR011009">
    <property type="entry name" value="Kinase-like_dom_sf"/>
</dbReference>
<dbReference type="GO" id="GO:0034976">
    <property type="term" value="P:response to endoplasmic reticulum stress"/>
    <property type="evidence" value="ECO:0007669"/>
    <property type="project" value="UniProtKB-ARBA"/>
</dbReference>
<evidence type="ECO:0000256" key="11">
    <source>
        <dbReference type="ARBA" id="ARBA00022527"/>
    </source>
</evidence>
<comment type="pathway">
    <text evidence="4">Pyrimidine metabolism; UMP biosynthesis via de novo pathway; UMP from orotate: step 1/2.</text>
</comment>
<feature type="region of interest" description="Disordered" evidence="32">
    <location>
        <begin position="522"/>
        <end position="548"/>
    </location>
</feature>
<feature type="region of interest" description="Disordered" evidence="32">
    <location>
        <begin position="331"/>
        <end position="357"/>
    </location>
</feature>
<dbReference type="EC" id="2.4.2.10" evidence="7"/>
<dbReference type="InterPro" id="IPR011047">
    <property type="entry name" value="Quinoprotein_ADH-like_sf"/>
</dbReference>
<dbReference type="InterPro" id="IPR000836">
    <property type="entry name" value="PRTase_dom"/>
</dbReference>
<dbReference type="InterPro" id="IPR014732">
    <property type="entry name" value="OMPdecase"/>
</dbReference>
<evidence type="ECO:0000256" key="15">
    <source>
        <dbReference type="ARBA" id="ARBA00022692"/>
    </source>
</evidence>
<keyword evidence="25" id="KW-0472">Membrane</keyword>
<feature type="region of interest" description="Disordered" evidence="32">
    <location>
        <begin position="437"/>
        <end position="464"/>
    </location>
</feature>
<keyword evidence="11" id="KW-0723">Serine/threonine-protein kinase</keyword>
<comment type="pathway">
    <text evidence="3">Pyrimidine metabolism; UMP biosynthesis via de novo pathway; UMP from orotate: step 2/2.</text>
</comment>
<evidence type="ECO:0000256" key="26">
    <source>
        <dbReference type="ARBA" id="ARBA00023239"/>
    </source>
</evidence>
<dbReference type="Gene3D" id="1.20.1440.180">
    <property type="entry name" value="KEN domain"/>
    <property type="match status" value="1"/>
</dbReference>
<dbReference type="Gene3D" id="3.20.20.70">
    <property type="entry name" value="Aldolase class I"/>
    <property type="match status" value="1"/>
</dbReference>
<evidence type="ECO:0000256" key="14">
    <source>
        <dbReference type="ARBA" id="ARBA00022679"/>
    </source>
</evidence>
<feature type="binding site" evidence="31">
    <location>
        <position position="1524"/>
    </location>
    <ligand>
        <name>substrate</name>
    </ligand>
</feature>
<feature type="chain" id="PRO_5008130070" description="Uridine 5'-monophosphate synthase" evidence="33">
    <location>
        <begin position="22"/>
        <end position="1561"/>
    </location>
</feature>
<protein>
    <recommendedName>
        <fullName evidence="10">Uridine 5'-monophosphate synthase</fullName>
        <ecNumber evidence="7">2.4.2.10</ecNumber>
        <ecNumber evidence="9">2.7.11.1</ecNumber>
        <ecNumber evidence="8">4.1.1.23</ecNumber>
    </recommendedName>
</protein>
<dbReference type="SMART" id="SM00580">
    <property type="entry name" value="PUG"/>
    <property type="match status" value="1"/>
</dbReference>
<evidence type="ECO:0000256" key="12">
    <source>
        <dbReference type="ARBA" id="ARBA00022553"/>
    </source>
</evidence>
<dbReference type="NCBIfam" id="TIGR01740">
    <property type="entry name" value="pyrF"/>
    <property type="match status" value="1"/>
</dbReference>
<comment type="cofactor">
    <cofactor evidence="1">
        <name>Mg(2+)</name>
        <dbReference type="ChEBI" id="CHEBI:18420"/>
    </cofactor>
</comment>
<dbReference type="SUPFAM" id="SSF50998">
    <property type="entry name" value="Quinoprotein alcohol dehydrogenase-like"/>
    <property type="match status" value="1"/>
</dbReference>
<dbReference type="GO" id="GO:0044205">
    <property type="term" value="P:'de novo' UMP biosynthetic process"/>
    <property type="evidence" value="ECO:0007669"/>
    <property type="project" value="UniProtKB-UniPathway"/>
</dbReference>
<evidence type="ECO:0000313" key="36">
    <source>
        <dbReference type="EnsemblMetazoa" id="ADIR008459-PA"/>
    </source>
</evidence>
<dbReference type="InterPro" id="IPR018089">
    <property type="entry name" value="OMPdecase_AS"/>
</dbReference>
<evidence type="ECO:0000259" key="34">
    <source>
        <dbReference type="PROSITE" id="PS50011"/>
    </source>
</evidence>
<accession>A0A182NLC8</accession>
<evidence type="ECO:0000256" key="23">
    <source>
        <dbReference type="ARBA" id="ARBA00022975"/>
    </source>
</evidence>
<feature type="signal peptide" evidence="33">
    <location>
        <begin position="1"/>
        <end position="21"/>
    </location>
</feature>
<evidence type="ECO:0000256" key="4">
    <source>
        <dbReference type="ARBA" id="ARBA00004889"/>
    </source>
</evidence>
<dbReference type="PROSITE" id="PS00108">
    <property type="entry name" value="PROTEIN_KINASE_ST"/>
    <property type="match status" value="1"/>
</dbReference>
<feature type="binding site" evidence="31">
    <location>
        <position position="1523"/>
    </location>
    <ligand>
        <name>substrate</name>
    </ligand>
</feature>
<dbReference type="Proteomes" id="UP000075884">
    <property type="component" value="Unassembled WGS sequence"/>
</dbReference>
<dbReference type="InterPro" id="IPR023031">
    <property type="entry name" value="OPRT"/>
</dbReference>
<dbReference type="EnsemblMetazoa" id="ADIR008459-RA">
    <property type="protein sequence ID" value="ADIR008459-PA"/>
    <property type="gene ID" value="ADIR008459"/>
</dbReference>
<dbReference type="FunFam" id="3.30.200.20:FF:000077">
    <property type="entry name" value="Putative Serine/threonine-protein kinase/endoribonuclease IRE1"/>
    <property type="match status" value="1"/>
</dbReference>
<keyword evidence="27" id="KW-0511">Multifunctional enzyme</keyword>
<evidence type="ECO:0000256" key="19">
    <source>
        <dbReference type="ARBA" id="ARBA00022793"/>
    </source>
</evidence>
<dbReference type="NCBIfam" id="TIGR00336">
    <property type="entry name" value="pyrE"/>
    <property type="match status" value="1"/>
</dbReference>
<keyword evidence="19" id="KW-0210">Decarboxylase</keyword>
<dbReference type="GO" id="GO:0006207">
    <property type="term" value="P:'de novo' pyrimidine nucleobase biosynthetic process"/>
    <property type="evidence" value="ECO:0007669"/>
    <property type="project" value="InterPro"/>
</dbReference>
<feature type="domain" description="KEN" evidence="35">
    <location>
        <begin position="843"/>
        <end position="971"/>
    </location>
</feature>
<dbReference type="CDD" id="cd10422">
    <property type="entry name" value="RNase_Ire1"/>
    <property type="match status" value="1"/>
</dbReference>
<dbReference type="FunFam" id="1.20.1440.180:FF:000001">
    <property type="entry name" value="Serine/threonine-protein kinase/endoribonuclease IRE1"/>
    <property type="match status" value="1"/>
</dbReference>
<comment type="catalytic activity">
    <reaction evidence="28">
        <text>L-threonyl-[protein] + ATP = O-phospho-L-threonyl-[protein] + ADP + H(+)</text>
        <dbReference type="Rhea" id="RHEA:46608"/>
        <dbReference type="Rhea" id="RHEA-COMP:11060"/>
        <dbReference type="Rhea" id="RHEA-COMP:11605"/>
        <dbReference type="ChEBI" id="CHEBI:15378"/>
        <dbReference type="ChEBI" id="CHEBI:30013"/>
        <dbReference type="ChEBI" id="CHEBI:30616"/>
        <dbReference type="ChEBI" id="CHEBI:61977"/>
        <dbReference type="ChEBI" id="CHEBI:456216"/>
        <dbReference type="EC" id="2.7.11.1"/>
    </reaction>
</comment>
<keyword evidence="21" id="KW-0256">Endoplasmic reticulum</keyword>
<dbReference type="CDD" id="cd13982">
    <property type="entry name" value="STKc_IRE1"/>
    <property type="match status" value="1"/>
</dbReference>
<feature type="region of interest" description="Disordered" evidence="32">
    <location>
        <begin position="1022"/>
        <end position="1055"/>
    </location>
</feature>
<evidence type="ECO:0000256" key="18">
    <source>
        <dbReference type="ARBA" id="ARBA00022777"/>
    </source>
</evidence>
<keyword evidence="16 33" id="KW-0732">Signal</keyword>
<evidence type="ECO:0000256" key="29">
    <source>
        <dbReference type="ARBA" id="ARBA00048679"/>
    </source>
</evidence>
<dbReference type="CDD" id="cd09769">
    <property type="entry name" value="Luminal_IRE1"/>
    <property type="match status" value="1"/>
</dbReference>
<sequence>MQGKVHLFAALLLMVLAGGSASDAKIASPSTLSQQQDCTAVAKDEETMLVFSTLGGGLTAIDPLTGETRWSIADEPAIRVPTPSDTSAHYLPDPRDGSLYRMNGLEGGLKKLPYTIPQLVASAPCRSSDGILYSGKKSDVWFLIDPKTGQREKVLGFGEGAPPPQPPKDGGPDSIGWATSRAVYLGRTQYTVMMYDSQTTDRNSKPWNVTFFDYSAHSMAPELSKEYEFLHLTSSSSGLTATFEQKKGTPMWQADLSSPVVAVFLLGSEGLLSVPFQTVSDEVLQEINERAKNGNFDDMKLFETVYIGEAGNNLYAIPSLVDKNTATLPSEPSINLLGGPSKGRPSLSESNRVDAQSGHELIPKASRLAGKNENIIILGHYQTPKTDDRIKLDIVPSGSASLGKGFWKHHELSTMLVGGPPAVSLPKLNGAQPSTHTIGVQTDDPDEHDLEYGETNETASTEPKDSTNLIRALLSRLYLDTKLWLDAQPNKLPTILLITLFGMFIFGFWYINLQMKALQESQGGSQTSNSNRSASGGSGGSGGGGSYSEPIDFGDGEMRVGKINFNTQNVLGKGCEGTFVFRGTFEKREVAVKRILPGCFTLADREVTLLRESDAHENVVRYFCTEQDRQFRYIAVELCAATLQDYVDGKGTSTVVAASTVTVGLLRKKISTLDILRQATAGLMHLHALSIVHRDIKPQNILLSLPDNRQRVRAMISDFGLCKKLNYGKASFSRRSGVTGTDGWIAPEMQRGQRATTSVDIFSLGCVFYYVLSDGFHPFGDNLKRQANILSDECDLGMLRRESSHPDCRTILAEEIVSDMIRADPGSRPSARTVANHPLFWRNERVLAFLQDVSDRVEKLEVMTEPLRSLEKNARFVVRDDWSQYLDAEITTDLRKFRGYQGYSVRDLLRALRNKKHHYHELTPSMQRALGTIPHEFTQYWMSRFPRLLSHSYHALADSSREPIFRPYYSVEEETDPGSSQHAVPHSATYGYKFSKPAYFYQQDNDNYELIRYYEAAQAMKNATKSPKRRPAMGSDEGATPERKPGAGPNKRGTYNFGKGSTAGGFITRQPELALRLFEINAFKFGDFKMKVGINSPVYFDLRVIVSHPDVMDTLADMLQEFIVDRKMNTSGVHLCGVPYTALPVATLISIKANKPMLIRRKEAKKYGTKKLIEGKFNAGDKCLIIEDVVTSGSSILETVEDLRSEGLVVTDAIVVVDREQGGVQNTEERGVRMHSLFTLSYLLQVMLEAKRIEESTVKAVAKYIDACQIRSDGSFMKNGTTVVVNELCRTGMTFEARADLAKCPLAKDLLKLMATKKTTLCLAADLTNSEEILNLADAVGPYICLLKTHCDIVSDFSEQFVRSLQSLARQHNFLLLEDRKFADIGNTVAQQYAGGLHRIADWADLVTVHSLPGQGILKGLKSAVGTERPVESRGVFLLAEMSTEGTLTDEKYAAATMKMATEMDPDFVAGIVCQRKDLVASPGLLQLTPGVKLEEGVDGLGQLYDSPERVVKEKGADVCVVGRGILASKTPSETARIYRDRLWEAYLERIGTGETNGTAK</sequence>
<evidence type="ECO:0000256" key="30">
    <source>
        <dbReference type="PIRSR" id="PIRSR614732-1"/>
    </source>
</evidence>
<evidence type="ECO:0000256" key="3">
    <source>
        <dbReference type="ARBA" id="ARBA00004861"/>
    </source>
</evidence>
<dbReference type="Gene3D" id="2.130.10.10">
    <property type="entry name" value="YVTN repeat-like/Quinoprotein amine dehydrogenase"/>
    <property type="match status" value="1"/>
</dbReference>
<dbReference type="GO" id="GO:0004674">
    <property type="term" value="F:protein serine/threonine kinase activity"/>
    <property type="evidence" value="ECO:0007669"/>
    <property type="project" value="UniProtKB-KW"/>
</dbReference>
<dbReference type="InterPro" id="IPR029057">
    <property type="entry name" value="PRTase-like"/>
</dbReference>
<feature type="compositionally biased region" description="Polar residues" evidence="32">
    <location>
        <begin position="455"/>
        <end position="464"/>
    </location>
</feature>
<keyword evidence="18" id="KW-0418">Kinase</keyword>
<dbReference type="SMART" id="SM00220">
    <property type="entry name" value="S_TKc"/>
    <property type="match status" value="1"/>
</dbReference>
<dbReference type="VEuPathDB" id="VectorBase:ADIR008459"/>
<feature type="binding site" evidence="31">
    <location>
        <position position="1348"/>
    </location>
    <ligand>
        <name>substrate</name>
    </ligand>
</feature>
<keyword evidence="12" id="KW-0597">Phosphoprotein</keyword>
<feature type="binding site" evidence="31">
    <location>
        <position position="1503"/>
    </location>
    <ligand>
        <name>substrate</name>
    </ligand>
</feature>
<evidence type="ECO:0000256" key="2">
    <source>
        <dbReference type="ARBA" id="ARBA00004115"/>
    </source>
</evidence>
<evidence type="ECO:0000256" key="32">
    <source>
        <dbReference type="SAM" id="MobiDB-lite"/>
    </source>
</evidence>
<dbReference type="FunFam" id="3.40.50.2020:FF:000025">
    <property type="entry name" value="Uridine monophosphate synthetase"/>
    <property type="match status" value="1"/>
</dbReference>
<dbReference type="EC" id="2.7.11.1" evidence="9"/>
<dbReference type="PROSITE" id="PS50011">
    <property type="entry name" value="PROTEIN_KINASE_DOM"/>
    <property type="match status" value="1"/>
</dbReference>
<feature type="active site" description="For OMPdecase activity" evidence="30">
    <location>
        <position position="1384"/>
    </location>
</feature>
<proteinExistence type="inferred from homology"/>
<dbReference type="CDD" id="cd06223">
    <property type="entry name" value="PRTases_typeI"/>
    <property type="match status" value="1"/>
</dbReference>
<keyword evidence="20" id="KW-0378">Hydrolase</keyword>
<comment type="catalytic activity">
    <reaction evidence="29">
        <text>L-seryl-[protein] + ATP = O-phospho-L-seryl-[protein] + ADP + H(+)</text>
        <dbReference type="Rhea" id="RHEA:17989"/>
        <dbReference type="Rhea" id="RHEA-COMP:9863"/>
        <dbReference type="Rhea" id="RHEA-COMP:11604"/>
        <dbReference type="ChEBI" id="CHEBI:15378"/>
        <dbReference type="ChEBI" id="CHEBI:29999"/>
        <dbReference type="ChEBI" id="CHEBI:30616"/>
        <dbReference type="ChEBI" id="CHEBI:83421"/>
        <dbReference type="ChEBI" id="CHEBI:456216"/>
        <dbReference type="EC" id="2.7.11.1"/>
    </reaction>
</comment>
<dbReference type="InterPro" id="IPR011060">
    <property type="entry name" value="RibuloseP-bd_barrel"/>
</dbReference>
<dbReference type="GO" id="GO:0080090">
    <property type="term" value="P:regulation of primary metabolic process"/>
    <property type="evidence" value="ECO:0007669"/>
    <property type="project" value="UniProtKB-ARBA"/>
</dbReference>
<name>A0A182NLC8_9DIPT</name>
<dbReference type="InterPro" id="IPR015943">
    <property type="entry name" value="WD40/YVTN_repeat-like_dom_sf"/>
</dbReference>
<evidence type="ECO:0000256" key="9">
    <source>
        <dbReference type="ARBA" id="ARBA00012513"/>
    </source>
</evidence>
<dbReference type="SUPFAM" id="SSF53271">
    <property type="entry name" value="PRTase-like"/>
    <property type="match status" value="1"/>
</dbReference>
<dbReference type="InterPro" id="IPR010513">
    <property type="entry name" value="KEN_dom"/>
</dbReference>
<reference evidence="36" key="2">
    <citation type="submission" date="2020-05" db="UniProtKB">
        <authorList>
            <consortium name="EnsemblMetazoa"/>
        </authorList>
    </citation>
    <scope>IDENTIFICATION</scope>
    <source>
        <strain evidence="36">WRAIR2</strain>
    </source>
</reference>
<evidence type="ECO:0000256" key="5">
    <source>
        <dbReference type="ARBA" id="ARBA00006221"/>
    </source>
</evidence>
<dbReference type="FunFam" id="2.130.10.10:FF:003294">
    <property type="entry name" value="AGAP004176-PA"/>
    <property type="match status" value="1"/>
</dbReference>
<dbReference type="Pfam" id="PF06479">
    <property type="entry name" value="Ribonuc_2-5A"/>
    <property type="match status" value="1"/>
</dbReference>
<dbReference type="UniPathway" id="UPA00070">
    <property type="reaction ID" value="UER00119"/>
</dbReference>
<dbReference type="CDD" id="cd04725">
    <property type="entry name" value="OMP_decarboxylase_like"/>
    <property type="match status" value="1"/>
</dbReference>
<evidence type="ECO:0000256" key="8">
    <source>
        <dbReference type="ARBA" id="ARBA00012321"/>
    </source>
</evidence>
<dbReference type="FunFam" id="3.20.20.70:FF:000245">
    <property type="entry name" value="Bifunctional UMP-synthetase"/>
    <property type="match status" value="1"/>
</dbReference>
<dbReference type="GO" id="GO:0005789">
    <property type="term" value="C:endoplasmic reticulum membrane"/>
    <property type="evidence" value="ECO:0007669"/>
    <property type="project" value="UniProtKB-SubCell"/>
</dbReference>
<evidence type="ECO:0000256" key="33">
    <source>
        <dbReference type="SAM" id="SignalP"/>
    </source>
</evidence>
<dbReference type="GO" id="GO:0004590">
    <property type="term" value="F:orotidine-5'-phosphate decarboxylase activity"/>
    <property type="evidence" value="ECO:0007669"/>
    <property type="project" value="UniProtKB-EC"/>
</dbReference>
<evidence type="ECO:0000256" key="17">
    <source>
        <dbReference type="ARBA" id="ARBA00022741"/>
    </source>
</evidence>
<dbReference type="SMART" id="SM00564">
    <property type="entry name" value="PQQ"/>
    <property type="match status" value="4"/>
</dbReference>
<evidence type="ECO:0000256" key="6">
    <source>
        <dbReference type="ARBA" id="ARBA00009769"/>
    </source>
</evidence>
<dbReference type="InterPro" id="IPR038357">
    <property type="entry name" value="KEN_sf"/>
</dbReference>
<comment type="similarity">
    <text evidence="6">In the C-terminal section; belongs to the OMP decarboxylase family.</text>
</comment>
<feature type="active site" description="For OMPdecase activity" evidence="30">
    <location>
        <position position="1381"/>
    </location>
</feature>
<dbReference type="Pfam" id="PF00215">
    <property type="entry name" value="OMPdecase"/>
    <property type="match status" value="1"/>
</dbReference>
<dbReference type="HAMAP" id="MF_01208">
    <property type="entry name" value="PyrE"/>
    <property type="match status" value="1"/>
</dbReference>
<dbReference type="STRING" id="7168.A0A182NLC8"/>
<dbReference type="PROSITE" id="PS00156">
    <property type="entry name" value="OMPDECASE"/>
    <property type="match status" value="1"/>
</dbReference>
<dbReference type="InterPro" id="IPR008271">
    <property type="entry name" value="Ser/Thr_kinase_AS"/>
</dbReference>
<dbReference type="GO" id="GO:0016787">
    <property type="term" value="F:hydrolase activity"/>
    <property type="evidence" value="ECO:0007669"/>
    <property type="project" value="UniProtKB-KW"/>
</dbReference>
<evidence type="ECO:0000313" key="37">
    <source>
        <dbReference type="Proteomes" id="UP000075884"/>
    </source>
</evidence>
<evidence type="ECO:0000256" key="28">
    <source>
        <dbReference type="ARBA" id="ARBA00047899"/>
    </source>
</evidence>
<keyword evidence="23" id="KW-0665">Pyrimidine biosynthesis</keyword>
<dbReference type="GO" id="GO:0010468">
    <property type="term" value="P:regulation of gene expression"/>
    <property type="evidence" value="ECO:0007669"/>
    <property type="project" value="UniProtKB-ARBA"/>
</dbReference>
<evidence type="ECO:0000256" key="31">
    <source>
        <dbReference type="PIRSR" id="PIRSR614732-2"/>
    </source>
</evidence>
<feature type="binding site" evidence="31">
    <location>
        <position position="1326"/>
    </location>
    <ligand>
        <name>substrate</name>
    </ligand>
</feature>
<dbReference type="GO" id="GO:0004588">
    <property type="term" value="F:orotate phosphoribosyltransferase activity"/>
    <property type="evidence" value="ECO:0007669"/>
    <property type="project" value="UniProtKB-EC"/>
</dbReference>
<feature type="active site" description="For OMPdecase activity" evidence="30">
    <location>
        <position position="1379"/>
    </location>
</feature>
<feature type="binding site" evidence="31">
    <location>
        <position position="1443"/>
    </location>
    <ligand>
        <name>substrate</name>
    </ligand>
</feature>
<evidence type="ECO:0000256" key="16">
    <source>
        <dbReference type="ARBA" id="ARBA00022729"/>
    </source>
</evidence>
<dbReference type="InterPro" id="IPR013785">
    <property type="entry name" value="Aldolase_TIM"/>
</dbReference>
<dbReference type="EC" id="4.1.1.23" evidence="8"/>
<evidence type="ECO:0000256" key="10">
    <source>
        <dbReference type="ARBA" id="ARBA00015047"/>
    </source>
</evidence>
<comment type="subcellular location">
    <subcellularLocation>
        <location evidence="2">Endoplasmic reticulum membrane</location>
        <topology evidence="2">Single-pass type I membrane protein</topology>
    </subcellularLocation>
</comment>
<dbReference type="SMART" id="SM00934">
    <property type="entry name" value="OMPdecase"/>
    <property type="match status" value="1"/>
</dbReference>
<dbReference type="Gene3D" id="3.30.200.20">
    <property type="entry name" value="Phosphorylase Kinase, domain 1"/>
    <property type="match status" value="1"/>
</dbReference>
<organism evidence="36 37">
    <name type="scientific">Anopheles dirus</name>
    <dbReference type="NCBI Taxonomy" id="7168"/>
    <lineage>
        <taxon>Eukaryota</taxon>
        <taxon>Metazoa</taxon>
        <taxon>Ecdysozoa</taxon>
        <taxon>Arthropoda</taxon>
        <taxon>Hexapoda</taxon>
        <taxon>Insecta</taxon>
        <taxon>Pterygota</taxon>
        <taxon>Neoptera</taxon>
        <taxon>Endopterygota</taxon>
        <taxon>Diptera</taxon>
        <taxon>Nematocera</taxon>
        <taxon>Culicoidea</taxon>
        <taxon>Culicidae</taxon>
        <taxon>Anophelinae</taxon>
        <taxon>Anopheles</taxon>
    </lineage>
</organism>
<evidence type="ECO:0000256" key="20">
    <source>
        <dbReference type="ARBA" id="ARBA00022801"/>
    </source>
</evidence>
<keyword evidence="14" id="KW-0808">Transferase</keyword>
<dbReference type="PANTHER" id="PTHR19278:SF9">
    <property type="entry name" value="URIDINE 5'-MONOPHOSPHATE SYNTHASE"/>
    <property type="match status" value="1"/>
</dbReference>
<dbReference type="PANTHER" id="PTHR19278">
    <property type="entry name" value="OROTATE PHOSPHORIBOSYLTRANSFERASE"/>
    <property type="match status" value="1"/>
</dbReference>
<evidence type="ECO:0000256" key="21">
    <source>
        <dbReference type="ARBA" id="ARBA00022824"/>
    </source>
</evidence>
<keyword evidence="37" id="KW-1185">Reference proteome</keyword>
<keyword evidence="26" id="KW-0456">Lyase</keyword>
<evidence type="ECO:0000256" key="7">
    <source>
        <dbReference type="ARBA" id="ARBA00011971"/>
    </source>
</evidence>
<dbReference type="Gene3D" id="3.40.50.2020">
    <property type="match status" value="1"/>
</dbReference>
<evidence type="ECO:0000256" key="1">
    <source>
        <dbReference type="ARBA" id="ARBA00001946"/>
    </source>
</evidence>
<dbReference type="InterPro" id="IPR001754">
    <property type="entry name" value="OMPdeCOase_dom"/>
</dbReference>
<evidence type="ECO:0000259" key="35">
    <source>
        <dbReference type="PROSITE" id="PS51392"/>
    </source>
</evidence>
<dbReference type="InterPro" id="IPR000719">
    <property type="entry name" value="Prot_kinase_dom"/>
</dbReference>
<dbReference type="Gene3D" id="1.10.510.10">
    <property type="entry name" value="Transferase(Phosphotransferase) domain 1"/>
    <property type="match status" value="1"/>
</dbReference>
<evidence type="ECO:0000256" key="22">
    <source>
        <dbReference type="ARBA" id="ARBA00022840"/>
    </source>
</evidence>
<dbReference type="PROSITE" id="PS51392">
    <property type="entry name" value="KEN"/>
    <property type="match status" value="1"/>
</dbReference>
<feature type="compositionally biased region" description="Gly residues" evidence="32">
    <location>
        <begin position="536"/>
        <end position="546"/>
    </location>
</feature>
<dbReference type="GO" id="GO:0006397">
    <property type="term" value="P:mRNA processing"/>
    <property type="evidence" value="ECO:0007669"/>
    <property type="project" value="InterPro"/>
</dbReference>
<keyword evidence="15" id="KW-0812">Transmembrane</keyword>
<evidence type="ECO:0000256" key="27">
    <source>
        <dbReference type="ARBA" id="ARBA00023268"/>
    </source>
</evidence>
<dbReference type="SUPFAM" id="SSF51366">
    <property type="entry name" value="Ribulose-phoshate binding barrel"/>
    <property type="match status" value="1"/>
</dbReference>
<dbReference type="GO" id="GO:0004540">
    <property type="term" value="F:RNA nuclease activity"/>
    <property type="evidence" value="ECO:0007669"/>
    <property type="project" value="InterPro"/>
</dbReference>
<evidence type="ECO:0000256" key="25">
    <source>
        <dbReference type="ARBA" id="ARBA00023136"/>
    </source>
</evidence>
<dbReference type="SUPFAM" id="SSF56112">
    <property type="entry name" value="Protein kinase-like (PK-like)"/>
    <property type="match status" value="1"/>
</dbReference>
<keyword evidence="24" id="KW-1133">Transmembrane helix</keyword>
<reference evidence="37" key="1">
    <citation type="submission" date="2013-03" db="EMBL/GenBank/DDBJ databases">
        <title>The Genome Sequence of Anopheles dirus WRAIR2.</title>
        <authorList>
            <consortium name="The Broad Institute Genomics Platform"/>
            <person name="Neafsey D.E."/>
            <person name="Walton C."/>
            <person name="Walker B."/>
            <person name="Young S.K."/>
            <person name="Zeng Q."/>
            <person name="Gargeya S."/>
            <person name="Fitzgerald M."/>
            <person name="Haas B."/>
            <person name="Abouelleil A."/>
            <person name="Allen A.W."/>
            <person name="Alvarado L."/>
            <person name="Arachchi H.M."/>
            <person name="Berlin A.M."/>
            <person name="Chapman S.B."/>
            <person name="Gainer-Dewar J."/>
            <person name="Goldberg J."/>
            <person name="Griggs A."/>
            <person name="Gujja S."/>
            <person name="Hansen M."/>
            <person name="Howarth C."/>
            <person name="Imamovic A."/>
            <person name="Ireland A."/>
            <person name="Larimer J."/>
            <person name="McCowan C."/>
            <person name="Murphy C."/>
            <person name="Pearson M."/>
            <person name="Poon T.W."/>
            <person name="Priest M."/>
            <person name="Roberts A."/>
            <person name="Saif S."/>
            <person name="Shea T."/>
            <person name="Sisk P."/>
            <person name="Sykes S."/>
            <person name="Wortman J."/>
            <person name="Nusbaum C."/>
            <person name="Birren B."/>
        </authorList>
    </citation>
    <scope>NUCLEOTIDE SEQUENCE [LARGE SCALE GENOMIC DNA]</scope>
    <source>
        <strain evidence="37">WRAIR2</strain>
    </source>
</reference>
<keyword evidence="13" id="KW-0328">Glycosyltransferase</keyword>